<evidence type="ECO:0000313" key="3">
    <source>
        <dbReference type="Proteomes" id="UP000033514"/>
    </source>
</evidence>
<accession>A0A0F5L780</accession>
<reference evidence="2 3" key="1">
    <citation type="submission" date="2015-03" db="EMBL/GenBank/DDBJ databases">
        <authorList>
            <person name="Hassan Y.I."/>
            <person name="Lepp D."/>
            <person name="Zhou T."/>
        </authorList>
    </citation>
    <scope>NUCLEOTIDE SEQUENCE [LARGE SCALE GENOMIC DNA]</scope>
    <source>
        <strain evidence="2 3">GH2-10</strain>
    </source>
</reference>
<evidence type="ECO:0000313" key="2">
    <source>
        <dbReference type="EMBL" id="KKB77497.1"/>
    </source>
</evidence>
<dbReference type="Proteomes" id="UP000033514">
    <property type="component" value="Unassembled WGS sequence"/>
</dbReference>
<comment type="caution">
    <text evidence="2">The sequence shown here is derived from an EMBL/GenBank/DDBJ whole genome shotgun (WGS) entry which is preliminary data.</text>
</comment>
<dbReference type="RefSeq" id="WP_046143946.1">
    <property type="nucleotide sequence ID" value="NZ_LAJG01000025.1"/>
</dbReference>
<organism evidence="2 3">
    <name type="scientific">Devosia soli</name>
    <dbReference type="NCBI Taxonomy" id="361041"/>
    <lineage>
        <taxon>Bacteria</taxon>
        <taxon>Pseudomonadati</taxon>
        <taxon>Pseudomonadota</taxon>
        <taxon>Alphaproteobacteria</taxon>
        <taxon>Hyphomicrobiales</taxon>
        <taxon>Devosiaceae</taxon>
        <taxon>Devosia</taxon>
    </lineage>
</organism>
<dbReference type="STRING" id="361041.VW35_15270"/>
<keyword evidence="3" id="KW-1185">Reference proteome</keyword>
<feature type="region of interest" description="Disordered" evidence="1">
    <location>
        <begin position="1"/>
        <end position="31"/>
    </location>
</feature>
<sequence length="72" mass="8136">MKDSKHPAPVKEAVNVGTAPAERSSRSDGRRQMLVYLPPRLIKALKARALHEDKHAYELVEKAVEKFLEEAK</sequence>
<dbReference type="EMBL" id="LAJG01000025">
    <property type="protein sequence ID" value="KKB77497.1"/>
    <property type="molecule type" value="Genomic_DNA"/>
</dbReference>
<protein>
    <recommendedName>
        <fullName evidence="4">Ribbon-helix-helix protein CopG domain-containing protein</fullName>
    </recommendedName>
</protein>
<evidence type="ECO:0000256" key="1">
    <source>
        <dbReference type="SAM" id="MobiDB-lite"/>
    </source>
</evidence>
<name>A0A0F5L780_9HYPH</name>
<dbReference type="AlphaFoldDB" id="A0A0F5L780"/>
<proteinExistence type="predicted"/>
<dbReference type="PATRIC" id="fig|361041.3.peg.2446"/>
<evidence type="ECO:0008006" key="4">
    <source>
        <dbReference type="Google" id="ProtNLM"/>
    </source>
</evidence>
<gene>
    <name evidence="2" type="ORF">VW35_15270</name>
</gene>
<dbReference type="OrthoDB" id="8255831at2"/>